<organism evidence="9 10">
    <name type="scientific">Jiella endophytica</name>
    <dbReference type="NCBI Taxonomy" id="2558362"/>
    <lineage>
        <taxon>Bacteria</taxon>
        <taxon>Pseudomonadati</taxon>
        <taxon>Pseudomonadota</taxon>
        <taxon>Alphaproteobacteria</taxon>
        <taxon>Hyphomicrobiales</taxon>
        <taxon>Aurantimonadaceae</taxon>
        <taxon>Jiella</taxon>
    </lineage>
</organism>
<feature type="transmembrane region" description="Helical" evidence="7">
    <location>
        <begin position="339"/>
        <end position="358"/>
    </location>
</feature>
<evidence type="ECO:0000256" key="4">
    <source>
        <dbReference type="ARBA" id="ARBA00022692"/>
    </source>
</evidence>
<comment type="subcellular location">
    <subcellularLocation>
        <location evidence="1 7">Cell inner membrane</location>
        <topology evidence="1 7">Multi-pass membrane protein</topology>
    </subcellularLocation>
</comment>
<proteinExistence type="inferred from homology"/>
<feature type="transmembrane region" description="Helical" evidence="7">
    <location>
        <begin position="95"/>
        <end position="125"/>
    </location>
</feature>
<dbReference type="InterPro" id="IPR010656">
    <property type="entry name" value="DctM"/>
</dbReference>
<feature type="transmembrane region" description="Helical" evidence="7">
    <location>
        <begin position="137"/>
        <end position="161"/>
    </location>
</feature>
<feature type="transmembrane region" description="Helical" evidence="7">
    <location>
        <begin position="173"/>
        <end position="196"/>
    </location>
</feature>
<dbReference type="AlphaFoldDB" id="A0A4Y8RNH7"/>
<dbReference type="EMBL" id="SOZD01000002">
    <property type="protein sequence ID" value="TFF24861.1"/>
    <property type="molecule type" value="Genomic_DNA"/>
</dbReference>
<dbReference type="PIRSF" id="PIRSF006066">
    <property type="entry name" value="HI0050"/>
    <property type="match status" value="1"/>
</dbReference>
<feature type="transmembrane region" description="Helical" evidence="7">
    <location>
        <begin position="223"/>
        <end position="241"/>
    </location>
</feature>
<dbReference type="GO" id="GO:0022857">
    <property type="term" value="F:transmembrane transporter activity"/>
    <property type="evidence" value="ECO:0007669"/>
    <property type="project" value="UniProtKB-UniRule"/>
</dbReference>
<feature type="transmembrane region" description="Helical" evidence="7">
    <location>
        <begin position="33"/>
        <end position="49"/>
    </location>
</feature>
<evidence type="ECO:0000256" key="2">
    <source>
        <dbReference type="ARBA" id="ARBA00022475"/>
    </source>
</evidence>
<dbReference type="GO" id="GO:0005886">
    <property type="term" value="C:plasma membrane"/>
    <property type="evidence" value="ECO:0007669"/>
    <property type="project" value="UniProtKB-SubCell"/>
</dbReference>
<feature type="transmembrane region" description="Helical" evidence="7">
    <location>
        <begin position="247"/>
        <end position="265"/>
    </location>
</feature>
<comment type="caution">
    <text evidence="9">The sequence shown here is derived from an EMBL/GenBank/DDBJ whole genome shotgun (WGS) entry which is preliminary data.</text>
</comment>
<evidence type="ECO:0000256" key="6">
    <source>
        <dbReference type="ARBA" id="ARBA00023136"/>
    </source>
</evidence>
<comment type="similarity">
    <text evidence="7">Belongs to the TRAP transporter large permease family.</text>
</comment>
<evidence type="ECO:0000313" key="10">
    <source>
        <dbReference type="Proteomes" id="UP000298179"/>
    </source>
</evidence>
<keyword evidence="7" id="KW-0813">Transport</keyword>
<dbReference type="RefSeq" id="WP_134761030.1">
    <property type="nucleotide sequence ID" value="NZ_SOZD01000002.1"/>
</dbReference>
<dbReference type="Pfam" id="PF06808">
    <property type="entry name" value="DctM"/>
    <property type="match status" value="1"/>
</dbReference>
<feature type="transmembrane region" description="Helical" evidence="7">
    <location>
        <begin position="56"/>
        <end position="75"/>
    </location>
</feature>
<evidence type="ECO:0000256" key="5">
    <source>
        <dbReference type="ARBA" id="ARBA00022989"/>
    </source>
</evidence>
<evidence type="ECO:0000256" key="1">
    <source>
        <dbReference type="ARBA" id="ARBA00004429"/>
    </source>
</evidence>
<reference evidence="9 10" key="1">
    <citation type="submission" date="2019-03" db="EMBL/GenBank/DDBJ databases">
        <title>Jiella endophytica sp. nov., a novel endophytic bacterium isolated from root of Ficus microcarpa Linn. f.</title>
        <authorList>
            <person name="Tuo L."/>
        </authorList>
    </citation>
    <scope>NUCLEOTIDE SEQUENCE [LARGE SCALE GENOMIC DNA]</scope>
    <source>
        <strain evidence="9 10">CBS5Q-3</strain>
    </source>
</reference>
<dbReference type="InterPro" id="IPR004681">
    <property type="entry name" value="TRAP_DctM"/>
</dbReference>
<keyword evidence="5 7" id="KW-1133">Transmembrane helix</keyword>
<keyword evidence="2" id="KW-1003">Cell membrane</keyword>
<feature type="transmembrane region" description="Helical" evidence="7">
    <location>
        <begin position="316"/>
        <end position="332"/>
    </location>
</feature>
<gene>
    <name evidence="9" type="ORF">E3C22_05585</name>
</gene>
<protein>
    <recommendedName>
        <fullName evidence="7">TRAP transporter large permease protein</fullName>
    </recommendedName>
</protein>
<evidence type="ECO:0000256" key="3">
    <source>
        <dbReference type="ARBA" id="ARBA00022519"/>
    </source>
</evidence>
<accession>A0A4Y8RNH7</accession>
<evidence type="ECO:0000256" key="7">
    <source>
        <dbReference type="RuleBase" id="RU369079"/>
    </source>
</evidence>
<name>A0A4Y8RNH7_9HYPH</name>
<evidence type="ECO:0000313" key="9">
    <source>
        <dbReference type="EMBL" id="TFF24861.1"/>
    </source>
</evidence>
<keyword evidence="3 7" id="KW-0997">Cell inner membrane</keyword>
<evidence type="ECO:0000259" key="8">
    <source>
        <dbReference type="Pfam" id="PF06808"/>
    </source>
</evidence>
<keyword evidence="6 7" id="KW-0472">Membrane</keyword>
<dbReference type="Proteomes" id="UP000298179">
    <property type="component" value="Unassembled WGS sequence"/>
</dbReference>
<comment type="subunit">
    <text evidence="7">The complex comprises the extracytoplasmic solute receptor protein and the two transmembrane proteins.</text>
</comment>
<feature type="transmembrane region" description="Helical" evidence="7">
    <location>
        <begin position="402"/>
        <end position="427"/>
    </location>
</feature>
<feature type="transmembrane region" description="Helical" evidence="7">
    <location>
        <begin position="277"/>
        <end position="296"/>
    </location>
</feature>
<dbReference type="PANTHER" id="PTHR33362:SF5">
    <property type="entry name" value="C4-DICARBOXYLATE TRAP TRANSPORTER LARGE PERMEASE PROTEIN DCTM"/>
    <property type="match status" value="1"/>
</dbReference>
<dbReference type="OrthoDB" id="9783448at2"/>
<keyword evidence="10" id="KW-1185">Reference proteome</keyword>
<dbReference type="PANTHER" id="PTHR33362">
    <property type="entry name" value="SIALIC ACID TRAP TRANSPORTER PERMEASE PROTEIN SIAT-RELATED"/>
    <property type="match status" value="1"/>
</dbReference>
<dbReference type="NCBIfam" id="TIGR00786">
    <property type="entry name" value="dctM"/>
    <property type="match status" value="1"/>
</dbReference>
<feature type="domain" description="TRAP C4-dicarboxylate transport system permease DctM subunit" evidence="8">
    <location>
        <begin position="9"/>
        <end position="422"/>
    </location>
</feature>
<sequence>MTILLGTLLLIVLLLIGIPVAFALGVAGTAALFFIAPVSTIVGLMTTIVHDTMANYVILTIPAFVMMSEFLSVGGIADDMMIACNRLLRRLRGGLAMACVLAGAVLAASSGSSTASVATISRAAFPTMLRLGYDRGLAVGTIAISGTLAIMIPPSIALVVYGILTEESIGKLFLAGIGPGLLTAAGYIVTILFVLWRRPDFAPSFQDDLVDESGEAIEQKGRVWPIGLLVLLVLGSLYSGLATPTEVGAIGTVGAFLLSLLLGRMTFANFVQAIGNTLRTTTMIVAIIFGALMFGYFMTYTQVTSQLLQFIADAEVGPYVVLICTLVVYLILGMLMDQFAILVLTVPISYSIITGLHFDPIWFGVLITKTAEIGLVTPPVGLNIFIASAATNTPTKVGFRGVAPFVVMEILLLAILVAFPQISLYLVG</sequence>
<keyword evidence="4 7" id="KW-0812">Transmembrane</keyword>
<comment type="function">
    <text evidence="7">Part of the tripartite ATP-independent periplasmic (TRAP) transport system.</text>
</comment>